<keyword evidence="3" id="KW-1185">Reference proteome</keyword>
<protein>
    <submittedName>
        <fullName evidence="2">Uncharacterized protein</fullName>
    </submittedName>
</protein>
<feature type="region of interest" description="Disordered" evidence="1">
    <location>
        <begin position="47"/>
        <end position="86"/>
    </location>
</feature>
<dbReference type="SUPFAM" id="SSF46966">
    <property type="entry name" value="Spectrin repeat"/>
    <property type="match status" value="1"/>
</dbReference>
<proteinExistence type="predicted"/>
<evidence type="ECO:0000313" key="2">
    <source>
        <dbReference type="EMBL" id="EOB04089.1"/>
    </source>
</evidence>
<reference evidence="3" key="1">
    <citation type="journal article" date="2013" name="Nat. Genet.">
        <title>The duck genome and transcriptome provide insight into an avian influenza virus reservoir species.</title>
        <authorList>
            <person name="Huang Y."/>
            <person name="Li Y."/>
            <person name="Burt D.W."/>
            <person name="Chen H."/>
            <person name="Zhang Y."/>
            <person name="Qian W."/>
            <person name="Kim H."/>
            <person name="Gan S."/>
            <person name="Zhao Y."/>
            <person name="Li J."/>
            <person name="Yi K."/>
            <person name="Feng H."/>
            <person name="Zhu P."/>
            <person name="Li B."/>
            <person name="Liu Q."/>
            <person name="Fairley S."/>
            <person name="Magor K.E."/>
            <person name="Du Z."/>
            <person name="Hu X."/>
            <person name="Goodman L."/>
            <person name="Tafer H."/>
            <person name="Vignal A."/>
            <person name="Lee T."/>
            <person name="Kim K.W."/>
            <person name="Sheng Z."/>
            <person name="An Y."/>
            <person name="Searle S."/>
            <person name="Herrero J."/>
            <person name="Groenen M.A."/>
            <person name="Crooijmans R.P."/>
            <person name="Faraut T."/>
            <person name="Cai Q."/>
            <person name="Webster R.G."/>
            <person name="Aldridge J.R."/>
            <person name="Warren W.C."/>
            <person name="Bartschat S."/>
            <person name="Kehr S."/>
            <person name="Marz M."/>
            <person name="Stadler P.F."/>
            <person name="Smith J."/>
            <person name="Kraus R.H."/>
            <person name="Zhao Y."/>
            <person name="Ren L."/>
            <person name="Fei J."/>
            <person name="Morisson M."/>
            <person name="Kaiser P."/>
            <person name="Griffin D.K."/>
            <person name="Rao M."/>
            <person name="Pitel F."/>
            <person name="Wang J."/>
            <person name="Li N."/>
        </authorList>
    </citation>
    <scope>NUCLEOTIDE SEQUENCE [LARGE SCALE GENOMIC DNA]</scope>
</reference>
<evidence type="ECO:0000256" key="1">
    <source>
        <dbReference type="SAM" id="MobiDB-lite"/>
    </source>
</evidence>
<gene>
    <name evidence="2" type="ORF">Anapl_05702</name>
</gene>
<dbReference type="Gene3D" id="1.20.58.60">
    <property type="match status" value="1"/>
</dbReference>
<accession>R0LEJ5</accession>
<organism evidence="2 3">
    <name type="scientific">Anas platyrhynchos</name>
    <name type="common">Mallard</name>
    <name type="synonym">Anas boschas</name>
    <dbReference type="NCBI Taxonomy" id="8839"/>
    <lineage>
        <taxon>Eukaryota</taxon>
        <taxon>Metazoa</taxon>
        <taxon>Chordata</taxon>
        <taxon>Craniata</taxon>
        <taxon>Vertebrata</taxon>
        <taxon>Euteleostomi</taxon>
        <taxon>Archelosauria</taxon>
        <taxon>Archosauria</taxon>
        <taxon>Dinosauria</taxon>
        <taxon>Saurischia</taxon>
        <taxon>Theropoda</taxon>
        <taxon>Coelurosauria</taxon>
        <taxon>Aves</taxon>
        <taxon>Neognathae</taxon>
        <taxon>Galloanserae</taxon>
        <taxon>Anseriformes</taxon>
        <taxon>Anatidae</taxon>
        <taxon>Anatinae</taxon>
        <taxon>Anas</taxon>
    </lineage>
</organism>
<dbReference type="Proteomes" id="UP000296049">
    <property type="component" value="Unassembled WGS sequence"/>
</dbReference>
<name>R0LEJ5_ANAPL</name>
<evidence type="ECO:0000313" key="3">
    <source>
        <dbReference type="Proteomes" id="UP000296049"/>
    </source>
</evidence>
<dbReference type="AlphaFoldDB" id="R0LEJ5"/>
<sequence length="181" mass="20269">MLNDAAKERERVMEVAAETESLERLVAAVSPRLEALRRSAEALARDTAQAESGFTTVKSEKDLPGLQGLQSRQQEMEREVSESLQGQLEELERGAARLQELCPARLCPISREVQDTLRAWAGLRELLREPPRPSCALSSWTEDTRAQIFSESPSGPGFLETQCEELEKKIEGKLQEFEELA</sequence>
<feature type="non-terminal residue" evidence="2">
    <location>
        <position position="181"/>
    </location>
</feature>
<dbReference type="EMBL" id="KB742809">
    <property type="protein sequence ID" value="EOB04089.1"/>
    <property type="molecule type" value="Genomic_DNA"/>
</dbReference>